<reference evidence="3" key="1">
    <citation type="journal article" date="2017" name="Front. Plant Sci.">
        <title>Climate Clever Clovers: New Paradigm to Reduce the Environmental Footprint of Ruminants by Breeding Low Methanogenic Forages Utilizing Haplotype Variation.</title>
        <authorList>
            <person name="Kaur P."/>
            <person name="Appels R."/>
            <person name="Bayer P.E."/>
            <person name="Keeble-Gagnere G."/>
            <person name="Wang J."/>
            <person name="Hirakawa H."/>
            <person name="Shirasawa K."/>
            <person name="Vercoe P."/>
            <person name="Stefanova K."/>
            <person name="Durmic Z."/>
            <person name="Nichols P."/>
            <person name="Revell C."/>
            <person name="Isobe S.N."/>
            <person name="Edwards D."/>
            <person name="Erskine W."/>
        </authorList>
    </citation>
    <scope>NUCLEOTIDE SEQUENCE [LARGE SCALE GENOMIC DNA]</scope>
    <source>
        <strain evidence="3">cv. Daliak</strain>
    </source>
</reference>
<sequence>WSSDSAKVCLDLSSCLRSFLLQSSLSWESICLPKENGGLGVRVLAARYGVKGGRLREGGRRGSSWWREITRIREGGELGGGWFGEHVWKQVGDGLDTFFWTDPWVDETPFSERFGRLFELAETKLRTVAEMFSLGWGVEGEAWEWWRSLRVWEEEMLGEFQSLLANLSLQVQTSDRWKWQPDPAEGYTVRGAYQLLTSQVSATTGEVEKLVWHPQVPLKVSIFAWRLLRDRLPTKTNLVIRGILSPTAHFCVSGCGEAESAHHLFISCVAVIFGYRVIN</sequence>
<organism evidence="2 3">
    <name type="scientific">Trifolium subterraneum</name>
    <name type="common">Subterranean clover</name>
    <dbReference type="NCBI Taxonomy" id="3900"/>
    <lineage>
        <taxon>Eukaryota</taxon>
        <taxon>Viridiplantae</taxon>
        <taxon>Streptophyta</taxon>
        <taxon>Embryophyta</taxon>
        <taxon>Tracheophyta</taxon>
        <taxon>Spermatophyta</taxon>
        <taxon>Magnoliopsida</taxon>
        <taxon>eudicotyledons</taxon>
        <taxon>Gunneridae</taxon>
        <taxon>Pentapetalae</taxon>
        <taxon>rosids</taxon>
        <taxon>fabids</taxon>
        <taxon>Fabales</taxon>
        <taxon>Fabaceae</taxon>
        <taxon>Papilionoideae</taxon>
        <taxon>50 kb inversion clade</taxon>
        <taxon>NPAAA clade</taxon>
        <taxon>Hologalegina</taxon>
        <taxon>IRL clade</taxon>
        <taxon>Trifolieae</taxon>
        <taxon>Trifolium</taxon>
    </lineage>
</organism>
<name>A0A2Z6NGS6_TRISU</name>
<dbReference type="PANTHER" id="PTHR36617:SF5">
    <property type="entry name" value="OS05G0421675 PROTEIN"/>
    <property type="match status" value="1"/>
</dbReference>
<dbReference type="AlphaFoldDB" id="A0A2Z6NGS6"/>
<gene>
    <name evidence="2" type="ORF">TSUD_30470</name>
</gene>
<feature type="non-terminal residue" evidence="2">
    <location>
        <position position="1"/>
    </location>
</feature>
<dbReference type="PANTHER" id="PTHR36617">
    <property type="entry name" value="PROTEIN, PUTATIVE-RELATED"/>
    <property type="match status" value="1"/>
</dbReference>
<proteinExistence type="predicted"/>
<dbReference type="InterPro" id="IPR026960">
    <property type="entry name" value="RVT-Znf"/>
</dbReference>
<evidence type="ECO:0000313" key="3">
    <source>
        <dbReference type="Proteomes" id="UP000242715"/>
    </source>
</evidence>
<protein>
    <recommendedName>
        <fullName evidence="1">Reverse transcriptase zinc-binding domain-containing protein</fullName>
    </recommendedName>
</protein>
<evidence type="ECO:0000259" key="1">
    <source>
        <dbReference type="Pfam" id="PF13966"/>
    </source>
</evidence>
<keyword evidence="3" id="KW-1185">Reference proteome</keyword>
<dbReference type="OrthoDB" id="1938551at2759"/>
<accession>A0A2Z6NGS6</accession>
<dbReference type="Pfam" id="PF13966">
    <property type="entry name" value="zf-RVT"/>
    <property type="match status" value="1"/>
</dbReference>
<dbReference type="EMBL" id="DF973597">
    <property type="protein sequence ID" value="GAU35630.1"/>
    <property type="molecule type" value="Genomic_DNA"/>
</dbReference>
<feature type="domain" description="Reverse transcriptase zinc-binding" evidence="1">
    <location>
        <begin position="187"/>
        <end position="269"/>
    </location>
</feature>
<dbReference type="Proteomes" id="UP000242715">
    <property type="component" value="Unassembled WGS sequence"/>
</dbReference>
<evidence type="ECO:0000313" key="2">
    <source>
        <dbReference type="EMBL" id="GAU35630.1"/>
    </source>
</evidence>